<evidence type="ECO:0000256" key="3">
    <source>
        <dbReference type="ARBA" id="ARBA00012865"/>
    </source>
</evidence>
<keyword evidence="4" id="KW-0732">Signal</keyword>
<dbReference type="OrthoDB" id="1422836at2"/>
<comment type="similarity">
    <text evidence="2">Belongs to the class-A beta-lactamase family.</text>
</comment>
<dbReference type="RefSeq" id="WP_089918532.1">
    <property type="nucleotide sequence ID" value="NZ_FOBB01000008.1"/>
</dbReference>
<dbReference type="PANTHER" id="PTHR35333:SF3">
    <property type="entry name" value="BETA-LACTAMASE-TYPE TRANSPEPTIDASE FOLD CONTAINING PROTEIN"/>
    <property type="match status" value="1"/>
</dbReference>
<dbReference type="InterPro" id="IPR012338">
    <property type="entry name" value="Beta-lactam/transpept-like"/>
</dbReference>
<name>A0A1H8DJF8_9BACT</name>
<dbReference type="GO" id="GO:0008800">
    <property type="term" value="F:beta-lactamase activity"/>
    <property type="evidence" value="ECO:0007669"/>
    <property type="project" value="UniProtKB-EC"/>
</dbReference>
<protein>
    <recommendedName>
        <fullName evidence="3">beta-lactamase</fullName>
        <ecNumber evidence="3">3.5.2.6</ecNumber>
    </recommendedName>
</protein>
<dbReference type="GO" id="GO:0046677">
    <property type="term" value="P:response to antibiotic"/>
    <property type="evidence" value="ECO:0007669"/>
    <property type="project" value="InterPro"/>
</dbReference>
<feature type="domain" description="Beta-lactamase class A catalytic" evidence="5">
    <location>
        <begin position="43"/>
        <end position="258"/>
    </location>
</feature>
<sequence length="302" mass="34265">MKYLVSCTLLLLLISATAFAQKEDKQLTALLRPYLEKHHGVAGIYVHHLKKDKYVAINADTLFPTASTIKMTIMVGIFDKIAKGELQYHQPLVYKDSLLYAGEDILGSFKSGEQITLDKVMMLMLTMSDNTASLWLQSLAGGGQQINAWLEAHGFVNTRVNSRTPGREANRTALGWGQTSPREMARLMEMIYKGEVVSKAASERMYRNLTRNYWDQEGLLEFPKEVRTASKNGAVDGSRSEVVMVSAAHGDFVYSIYTKNNLDQGWERNNEAWQLLRQVARTIWNYYERRDKRVPDPGVGQF</sequence>
<dbReference type="GO" id="GO:0030655">
    <property type="term" value="P:beta-lactam antibiotic catabolic process"/>
    <property type="evidence" value="ECO:0007669"/>
    <property type="project" value="InterPro"/>
</dbReference>
<evidence type="ECO:0000256" key="4">
    <source>
        <dbReference type="SAM" id="SignalP"/>
    </source>
</evidence>
<dbReference type="EC" id="3.5.2.6" evidence="3"/>
<reference evidence="6 7" key="1">
    <citation type="submission" date="2016-10" db="EMBL/GenBank/DDBJ databases">
        <authorList>
            <person name="de Groot N.N."/>
        </authorList>
    </citation>
    <scope>NUCLEOTIDE SEQUENCE [LARGE SCALE GENOMIC DNA]</scope>
    <source>
        <strain evidence="6 7">DSM 21039</strain>
    </source>
</reference>
<gene>
    <name evidence="6" type="ORF">SAMN04488505_1082</name>
</gene>
<organism evidence="6 7">
    <name type="scientific">Chitinophaga rupis</name>
    <dbReference type="NCBI Taxonomy" id="573321"/>
    <lineage>
        <taxon>Bacteria</taxon>
        <taxon>Pseudomonadati</taxon>
        <taxon>Bacteroidota</taxon>
        <taxon>Chitinophagia</taxon>
        <taxon>Chitinophagales</taxon>
        <taxon>Chitinophagaceae</taxon>
        <taxon>Chitinophaga</taxon>
    </lineage>
</organism>
<dbReference type="Pfam" id="PF13354">
    <property type="entry name" value="Beta-lactamase2"/>
    <property type="match status" value="1"/>
</dbReference>
<comment type="catalytic activity">
    <reaction evidence="1">
        <text>a beta-lactam + H2O = a substituted beta-amino acid</text>
        <dbReference type="Rhea" id="RHEA:20401"/>
        <dbReference type="ChEBI" id="CHEBI:15377"/>
        <dbReference type="ChEBI" id="CHEBI:35627"/>
        <dbReference type="ChEBI" id="CHEBI:140347"/>
        <dbReference type="EC" id="3.5.2.6"/>
    </reaction>
</comment>
<evidence type="ECO:0000256" key="2">
    <source>
        <dbReference type="ARBA" id="ARBA00009009"/>
    </source>
</evidence>
<dbReference type="Gene3D" id="3.40.710.10">
    <property type="entry name" value="DD-peptidase/beta-lactamase superfamily"/>
    <property type="match status" value="1"/>
</dbReference>
<evidence type="ECO:0000313" key="7">
    <source>
        <dbReference type="Proteomes" id="UP000198984"/>
    </source>
</evidence>
<dbReference type="InterPro" id="IPR045155">
    <property type="entry name" value="Beta-lactam_cat"/>
</dbReference>
<dbReference type="EMBL" id="FOBB01000008">
    <property type="protein sequence ID" value="SEN06667.1"/>
    <property type="molecule type" value="Genomic_DNA"/>
</dbReference>
<dbReference type="SUPFAM" id="SSF56601">
    <property type="entry name" value="beta-lactamase/transpeptidase-like"/>
    <property type="match status" value="1"/>
</dbReference>
<dbReference type="PANTHER" id="PTHR35333">
    <property type="entry name" value="BETA-LACTAMASE"/>
    <property type="match status" value="1"/>
</dbReference>
<dbReference type="Proteomes" id="UP000198984">
    <property type="component" value="Unassembled WGS sequence"/>
</dbReference>
<dbReference type="InterPro" id="IPR000871">
    <property type="entry name" value="Beta-lactam_class-A"/>
</dbReference>
<accession>A0A1H8DJF8</accession>
<feature type="chain" id="PRO_5011559610" description="beta-lactamase" evidence="4">
    <location>
        <begin position="21"/>
        <end position="302"/>
    </location>
</feature>
<feature type="signal peptide" evidence="4">
    <location>
        <begin position="1"/>
        <end position="20"/>
    </location>
</feature>
<proteinExistence type="inferred from homology"/>
<keyword evidence="7" id="KW-1185">Reference proteome</keyword>
<evidence type="ECO:0000313" key="6">
    <source>
        <dbReference type="EMBL" id="SEN06667.1"/>
    </source>
</evidence>
<evidence type="ECO:0000256" key="1">
    <source>
        <dbReference type="ARBA" id="ARBA00001526"/>
    </source>
</evidence>
<dbReference type="AlphaFoldDB" id="A0A1H8DJF8"/>
<dbReference type="STRING" id="573321.SAMN04488505_1082"/>
<evidence type="ECO:0000259" key="5">
    <source>
        <dbReference type="Pfam" id="PF13354"/>
    </source>
</evidence>